<feature type="region of interest" description="Disordered" evidence="1">
    <location>
        <begin position="1"/>
        <end position="72"/>
    </location>
</feature>
<accession>A0AAJ0BG55</accession>
<sequence>MHPAPSLAEAPPKSETPHPRQQPAAGDTQKQGHHPNQDDEPNGGRENHVGQPGGDAAPVRKDTSSSTATNGTVASLATLASTESTATIYSVEQSPTFATQGVFSVKDGNDVGAPRRGSRRRTGPLSPEQRERAALIRKLGACVDCRRRRVACHPNHHNMSWEQAFKKYRARSPSVGKRHISPAAHNSKPVLAQNSSEMEVDVTPAHQPGRPPLSEARTRTPLPSGPRPDKPPQPPSLPGTDNSKSSDIQVAASRVIGNPYRSRYAAASALFVYWEDDVDESARQALGELGNVLQQYYHYTFQVKAIPRPTDGCMTSFRWLSKELNDFMDQEQRDVLKIVYYSGHSYLDGNREMVIASSKHADPAFAIRWSGIQTILENAVPDTLLIMDAAYYPSSMLVRRIGVLELIAASTSEDHVRLLDRGAFTRALADQLKTRANQTFMDPLSAAELHVKILSQYPKMIQDRNPEKERVTSFPSPFHFQASGSSKLPSVLLAPIQKGTLPWTPDSPSSGLQVVMTFRLTEDTVSPEAWAECFRWMPEGIKDIKVEGPFRNTFR</sequence>
<name>A0AAJ0BG55_9PEZI</name>
<evidence type="ECO:0000313" key="3">
    <source>
        <dbReference type="Proteomes" id="UP001239445"/>
    </source>
</evidence>
<feature type="compositionally biased region" description="Pro residues" evidence="1">
    <location>
        <begin position="223"/>
        <end position="237"/>
    </location>
</feature>
<proteinExistence type="predicted"/>
<organism evidence="2 3">
    <name type="scientific">Echria macrotheca</name>
    <dbReference type="NCBI Taxonomy" id="438768"/>
    <lineage>
        <taxon>Eukaryota</taxon>
        <taxon>Fungi</taxon>
        <taxon>Dikarya</taxon>
        <taxon>Ascomycota</taxon>
        <taxon>Pezizomycotina</taxon>
        <taxon>Sordariomycetes</taxon>
        <taxon>Sordariomycetidae</taxon>
        <taxon>Sordariales</taxon>
        <taxon>Schizotheciaceae</taxon>
        <taxon>Echria</taxon>
    </lineage>
</organism>
<protein>
    <recommendedName>
        <fullName evidence="4">Tyrosine-protein phosphatase non-receptor type 6</fullName>
    </recommendedName>
</protein>
<dbReference type="AlphaFoldDB" id="A0AAJ0BG55"/>
<gene>
    <name evidence="2" type="ORF">QBC47DRAFT_155231</name>
</gene>
<feature type="region of interest" description="Disordered" evidence="1">
    <location>
        <begin position="101"/>
        <end position="130"/>
    </location>
</feature>
<reference evidence="2" key="1">
    <citation type="submission" date="2023-06" db="EMBL/GenBank/DDBJ databases">
        <title>Genome-scale phylogeny and comparative genomics of the fungal order Sordariales.</title>
        <authorList>
            <consortium name="Lawrence Berkeley National Laboratory"/>
            <person name="Hensen N."/>
            <person name="Bonometti L."/>
            <person name="Westerberg I."/>
            <person name="Brannstrom I.O."/>
            <person name="Guillou S."/>
            <person name="Cros-Aarteil S."/>
            <person name="Calhoun S."/>
            <person name="Haridas S."/>
            <person name="Kuo A."/>
            <person name="Mondo S."/>
            <person name="Pangilinan J."/>
            <person name="Riley R."/>
            <person name="Labutti K."/>
            <person name="Andreopoulos B."/>
            <person name="Lipzen A."/>
            <person name="Chen C."/>
            <person name="Yanf M."/>
            <person name="Daum C."/>
            <person name="Ng V."/>
            <person name="Clum A."/>
            <person name="Steindorff A."/>
            <person name="Ohm R."/>
            <person name="Martin F."/>
            <person name="Silar P."/>
            <person name="Natvig D."/>
            <person name="Lalanne C."/>
            <person name="Gautier V."/>
            <person name="Ament-Velasquez S.L."/>
            <person name="Kruys A."/>
            <person name="Hutchinson M.I."/>
            <person name="Powell A.J."/>
            <person name="Barry K."/>
            <person name="Miller A.N."/>
            <person name="Grigoriev I.V."/>
            <person name="Debuchy R."/>
            <person name="Gladieux P."/>
            <person name="Thoren M.H."/>
            <person name="Johannesson H."/>
        </authorList>
    </citation>
    <scope>NUCLEOTIDE SEQUENCE</scope>
    <source>
        <strain evidence="2">PSN4</strain>
    </source>
</reference>
<dbReference type="Proteomes" id="UP001239445">
    <property type="component" value="Unassembled WGS sequence"/>
</dbReference>
<evidence type="ECO:0000313" key="2">
    <source>
        <dbReference type="EMBL" id="KAK1757382.1"/>
    </source>
</evidence>
<feature type="compositionally biased region" description="Basic residues" evidence="1">
    <location>
        <begin position="170"/>
        <end position="180"/>
    </location>
</feature>
<comment type="caution">
    <text evidence="2">The sequence shown here is derived from an EMBL/GenBank/DDBJ whole genome shotgun (WGS) entry which is preliminary data.</text>
</comment>
<evidence type="ECO:0000256" key="1">
    <source>
        <dbReference type="SAM" id="MobiDB-lite"/>
    </source>
</evidence>
<feature type="region of interest" description="Disordered" evidence="1">
    <location>
        <begin position="195"/>
        <end position="247"/>
    </location>
</feature>
<dbReference type="EMBL" id="MU839830">
    <property type="protein sequence ID" value="KAK1757382.1"/>
    <property type="molecule type" value="Genomic_DNA"/>
</dbReference>
<keyword evidence="3" id="KW-1185">Reference proteome</keyword>
<evidence type="ECO:0008006" key="4">
    <source>
        <dbReference type="Google" id="ProtNLM"/>
    </source>
</evidence>
<feature type="region of interest" description="Disordered" evidence="1">
    <location>
        <begin position="170"/>
        <end position="189"/>
    </location>
</feature>